<organism evidence="1 2">
    <name type="scientific">Ameca splendens</name>
    <dbReference type="NCBI Taxonomy" id="208324"/>
    <lineage>
        <taxon>Eukaryota</taxon>
        <taxon>Metazoa</taxon>
        <taxon>Chordata</taxon>
        <taxon>Craniata</taxon>
        <taxon>Vertebrata</taxon>
        <taxon>Euteleostomi</taxon>
        <taxon>Actinopterygii</taxon>
        <taxon>Neopterygii</taxon>
        <taxon>Teleostei</taxon>
        <taxon>Neoteleostei</taxon>
        <taxon>Acanthomorphata</taxon>
        <taxon>Ovalentaria</taxon>
        <taxon>Atherinomorphae</taxon>
        <taxon>Cyprinodontiformes</taxon>
        <taxon>Goodeidae</taxon>
        <taxon>Ameca</taxon>
    </lineage>
</organism>
<dbReference type="EMBL" id="JAHRIP010000455">
    <property type="protein sequence ID" value="MEQ2279350.1"/>
    <property type="molecule type" value="Genomic_DNA"/>
</dbReference>
<protein>
    <submittedName>
        <fullName evidence="1">Uncharacterized protein</fullName>
    </submittedName>
</protein>
<keyword evidence="2" id="KW-1185">Reference proteome</keyword>
<evidence type="ECO:0000313" key="1">
    <source>
        <dbReference type="EMBL" id="MEQ2279350.1"/>
    </source>
</evidence>
<evidence type="ECO:0000313" key="2">
    <source>
        <dbReference type="Proteomes" id="UP001469553"/>
    </source>
</evidence>
<reference evidence="1 2" key="1">
    <citation type="submission" date="2021-06" db="EMBL/GenBank/DDBJ databases">
        <authorList>
            <person name="Palmer J.M."/>
        </authorList>
    </citation>
    <scope>NUCLEOTIDE SEQUENCE [LARGE SCALE GENOMIC DNA]</scope>
    <source>
        <strain evidence="1 2">AS_MEX2019</strain>
        <tissue evidence="1">Muscle</tissue>
    </source>
</reference>
<accession>A0ABV0XD21</accession>
<proteinExistence type="predicted"/>
<sequence>MLIMTAQMHKWGHILDLTITKGLNISKVSVTDVALSDHFSVIFESIICNDSVSQRNVMGKHIFKDSAAETFKQMYSSTSTLPCNTLDELILKFWTSLIQLLQLK</sequence>
<dbReference type="Proteomes" id="UP001469553">
    <property type="component" value="Unassembled WGS sequence"/>
</dbReference>
<name>A0ABV0XD21_9TELE</name>
<gene>
    <name evidence="1" type="ORF">AMECASPLE_008521</name>
</gene>
<comment type="caution">
    <text evidence="1">The sequence shown here is derived from an EMBL/GenBank/DDBJ whole genome shotgun (WGS) entry which is preliminary data.</text>
</comment>